<dbReference type="InterPro" id="IPR001647">
    <property type="entry name" value="HTH_TetR"/>
</dbReference>
<keyword evidence="2 4" id="KW-0238">DNA-binding</keyword>
<evidence type="ECO:0000256" key="4">
    <source>
        <dbReference type="PROSITE-ProRule" id="PRU00335"/>
    </source>
</evidence>
<dbReference type="InterPro" id="IPR050109">
    <property type="entry name" value="HTH-type_TetR-like_transc_reg"/>
</dbReference>
<reference evidence="6" key="1">
    <citation type="submission" date="2021-10" db="EMBL/GenBank/DDBJ databases">
        <title>Streptomonospora sp. nov., isolated from mangrove soil.</title>
        <authorList>
            <person name="Chen X."/>
            <person name="Ge X."/>
            <person name="Liu W."/>
        </authorList>
    </citation>
    <scope>NUCLEOTIDE SEQUENCE</scope>
    <source>
        <strain evidence="6">S1-112</strain>
    </source>
</reference>
<dbReference type="InterPro" id="IPR011075">
    <property type="entry name" value="TetR_C"/>
</dbReference>
<dbReference type="AlphaFoldDB" id="A0A9X3NKL3"/>
<dbReference type="Gene3D" id="1.10.10.60">
    <property type="entry name" value="Homeodomain-like"/>
    <property type="match status" value="1"/>
</dbReference>
<organism evidence="6 7">
    <name type="scientific">Streptomonospora mangrovi</name>
    <dbReference type="NCBI Taxonomy" id="2883123"/>
    <lineage>
        <taxon>Bacteria</taxon>
        <taxon>Bacillati</taxon>
        <taxon>Actinomycetota</taxon>
        <taxon>Actinomycetes</taxon>
        <taxon>Streptosporangiales</taxon>
        <taxon>Nocardiopsidaceae</taxon>
        <taxon>Streptomonospora</taxon>
    </lineage>
</organism>
<evidence type="ECO:0000313" key="7">
    <source>
        <dbReference type="Proteomes" id="UP001140076"/>
    </source>
</evidence>
<proteinExistence type="predicted"/>
<dbReference type="SUPFAM" id="SSF48498">
    <property type="entry name" value="Tetracyclin repressor-like, C-terminal domain"/>
    <property type="match status" value="1"/>
</dbReference>
<dbReference type="RefSeq" id="WP_270071109.1">
    <property type="nucleotide sequence ID" value="NZ_JAJAQC010000007.1"/>
</dbReference>
<feature type="domain" description="HTH tetR-type" evidence="5">
    <location>
        <begin position="15"/>
        <end position="75"/>
    </location>
</feature>
<comment type="caution">
    <text evidence="6">The sequence shown here is derived from an EMBL/GenBank/DDBJ whole genome shotgun (WGS) entry which is preliminary data.</text>
</comment>
<evidence type="ECO:0000313" key="6">
    <source>
        <dbReference type="EMBL" id="MDA0563823.1"/>
    </source>
</evidence>
<dbReference type="PANTHER" id="PTHR30055:SF148">
    <property type="entry name" value="TETR-FAMILY TRANSCRIPTIONAL REGULATOR"/>
    <property type="match status" value="1"/>
</dbReference>
<dbReference type="PROSITE" id="PS50977">
    <property type="entry name" value="HTH_TETR_2"/>
    <property type="match status" value="1"/>
</dbReference>
<dbReference type="SUPFAM" id="SSF46689">
    <property type="entry name" value="Homeodomain-like"/>
    <property type="match status" value="1"/>
</dbReference>
<dbReference type="InterPro" id="IPR009057">
    <property type="entry name" value="Homeodomain-like_sf"/>
</dbReference>
<gene>
    <name evidence="6" type="ORF">LG943_05695</name>
</gene>
<dbReference type="PRINTS" id="PR00455">
    <property type="entry name" value="HTHTETR"/>
</dbReference>
<evidence type="ECO:0000256" key="1">
    <source>
        <dbReference type="ARBA" id="ARBA00023015"/>
    </source>
</evidence>
<dbReference type="Gene3D" id="1.10.357.10">
    <property type="entry name" value="Tetracycline Repressor, domain 2"/>
    <property type="match status" value="1"/>
</dbReference>
<evidence type="ECO:0000256" key="2">
    <source>
        <dbReference type="ARBA" id="ARBA00023125"/>
    </source>
</evidence>
<keyword evidence="1" id="KW-0805">Transcription regulation</keyword>
<dbReference type="InterPro" id="IPR036271">
    <property type="entry name" value="Tet_transcr_reg_TetR-rel_C_sf"/>
</dbReference>
<dbReference type="GO" id="GO:0000976">
    <property type="term" value="F:transcription cis-regulatory region binding"/>
    <property type="evidence" value="ECO:0007669"/>
    <property type="project" value="TreeGrafter"/>
</dbReference>
<keyword evidence="7" id="KW-1185">Reference proteome</keyword>
<dbReference type="PANTHER" id="PTHR30055">
    <property type="entry name" value="HTH-TYPE TRANSCRIPTIONAL REGULATOR RUTR"/>
    <property type="match status" value="1"/>
</dbReference>
<dbReference type="Pfam" id="PF00440">
    <property type="entry name" value="TetR_N"/>
    <property type="match status" value="1"/>
</dbReference>
<sequence length="197" mass="21191">MGHTSGTPSPRRRSERSRRATLDAVFTLTVQRGYAAVTIEAIAAAAGVGKPTIYRWWPSKGALALEAINDKVGGVLDFPDTGDIAADLTSQLTALVALLNSDFGTVYRGVIAEAQGDPDLSAALRDTVIAPRSRACQDRLAKAVTDGQLRGDVPVRAMVELLYAPLYYRFLLHTDPLSTRQVADQVEWALTGLRPVS</sequence>
<dbReference type="Pfam" id="PF16859">
    <property type="entry name" value="TetR_C_11"/>
    <property type="match status" value="1"/>
</dbReference>
<evidence type="ECO:0000256" key="3">
    <source>
        <dbReference type="ARBA" id="ARBA00023163"/>
    </source>
</evidence>
<accession>A0A9X3NKL3</accession>
<dbReference type="GO" id="GO:0003700">
    <property type="term" value="F:DNA-binding transcription factor activity"/>
    <property type="evidence" value="ECO:0007669"/>
    <property type="project" value="TreeGrafter"/>
</dbReference>
<protein>
    <submittedName>
        <fullName evidence="6">TetR/AcrR family transcriptional regulator</fullName>
    </submittedName>
</protein>
<dbReference type="EMBL" id="JAJAQC010000007">
    <property type="protein sequence ID" value="MDA0563823.1"/>
    <property type="molecule type" value="Genomic_DNA"/>
</dbReference>
<dbReference type="Proteomes" id="UP001140076">
    <property type="component" value="Unassembled WGS sequence"/>
</dbReference>
<name>A0A9X3NKL3_9ACTN</name>
<feature type="DNA-binding region" description="H-T-H motif" evidence="4">
    <location>
        <begin position="38"/>
        <end position="57"/>
    </location>
</feature>
<evidence type="ECO:0000259" key="5">
    <source>
        <dbReference type="PROSITE" id="PS50977"/>
    </source>
</evidence>
<keyword evidence="3" id="KW-0804">Transcription</keyword>